<dbReference type="SUPFAM" id="SSF51556">
    <property type="entry name" value="Metallo-dependent hydrolases"/>
    <property type="match status" value="1"/>
</dbReference>
<reference evidence="3 4" key="1">
    <citation type="submission" date="2023-07" db="EMBL/GenBank/DDBJ databases">
        <title>Genomic Encyclopedia of Type Strains, Phase IV (KMG-IV): sequencing the most valuable type-strain genomes for metagenomic binning, comparative biology and taxonomic classification.</title>
        <authorList>
            <person name="Goeker M."/>
        </authorList>
    </citation>
    <scope>NUCLEOTIDE SEQUENCE [LARGE SCALE GENOMIC DNA]</scope>
    <source>
        <strain evidence="3 4">DSM 18695</strain>
    </source>
</reference>
<dbReference type="InterPro" id="IPR032466">
    <property type="entry name" value="Metal_Hydrolase"/>
</dbReference>
<evidence type="ECO:0000256" key="1">
    <source>
        <dbReference type="ARBA" id="ARBA00023239"/>
    </source>
</evidence>
<dbReference type="InterPro" id="IPR006680">
    <property type="entry name" value="Amidohydro-rel"/>
</dbReference>
<dbReference type="PANTHER" id="PTHR21240">
    <property type="entry name" value="2-AMINO-3-CARBOXYLMUCONATE-6-SEMIALDEHYDE DECARBOXYLASE"/>
    <property type="match status" value="1"/>
</dbReference>
<keyword evidence="4" id="KW-1185">Reference proteome</keyword>
<gene>
    <name evidence="3" type="ORF">QO010_002069</name>
</gene>
<accession>A0ABU0IQJ8</accession>
<dbReference type="PANTHER" id="PTHR21240:SF28">
    <property type="entry name" value="ISO-OROTATE DECARBOXYLASE (EUROFUNG)"/>
    <property type="match status" value="1"/>
</dbReference>
<evidence type="ECO:0000313" key="3">
    <source>
        <dbReference type="EMBL" id="MDQ0464288.1"/>
    </source>
</evidence>
<keyword evidence="3" id="KW-0378">Hydrolase</keyword>
<proteinExistence type="predicted"/>
<dbReference type="Gene3D" id="3.20.20.140">
    <property type="entry name" value="Metal-dependent hydrolases"/>
    <property type="match status" value="1"/>
</dbReference>
<dbReference type="Proteomes" id="UP001228905">
    <property type="component" value="Unassembled WGS sequence"/>
</dbReference>
<organism evidence="3 4">
    <name type="scientific">Caulobacter ginsengisoli</name>
    <dbReference type="NCBI Taxonomy" id="400775"/>
    <lineage>
        <taxon>Bacteria</taxon>
        <taxon>Pseudomonadati</taxon>
        <taxon>Pseudomonadota</taxon>
        <taxon>Alphaproteobacteria</taxon>
        <taxon>Caulobacterales</taxon>
        <taxon>Caulobacteraceae</taxon>
        <taxon>Caulobacter</taxon>
    </lineage>
</organism>
<dbReference type="InterPro" id="IPR032465">
    <property type="entry name" value="ACMSD"/>
</dbReference>
<dbReference type="RefSeq" id="WP_307348864.1">
    <property type="nucleotide sequence ID" value="NZ_JAUSVS010000003.1"/>
</dbReference>
<dbReference type="Pfam" id="PF04909">
    <property type="entry name" value="Amidohydro_2"/>
    <property type="match status" value="1"/>
</dbReference>
<feature type="domain" description="Amidohydrolase-related" evidence="2">
    <location>
        <begin position="133"/>
        <end position="387"/>
    </location>
</feature>
<sequence length="392" mass="43619">MPYAPASRAFYDADSHIMELPDFLKKYADPALRDEIPEVSYSASIVTDEEVAVIMAQGGRHSDEHIAAQIALGDRLIESSKEIQALGAFDRTDRSAALDLLGFRRQLVFATHSVAMPFSPSSKLEPRLRYGAARAHNRHMADFCAADPRLMGVAVIPLDEPELAMAELEAVLKAGLKAVWIPHRPCGDRSPGHVDLDPFWARLAETGTPFLLHVGGAPLQLAKAWMNNGRPPTKDWLGGGENLRTKDIALLHEGPEAFLTMMVLDGVLERHPALRGASVELGAGWVPELLRRLDWVVKHWSRNDANLQALRRTPSQQITEQLAFTPFVFEEVGNLIDQSNPDLYLFSSDYPHIEGGRNPIGRFEASLGERSETVRDRFYAENFLRIFPDARS</sequence>
<name>A0ABU0IQJ8_9CAUL</name>
<protein>
    <submittedName>
        <fullName evidence="3">TIM-barrel fold metal-dependent hydrolase</fullName>
    </submittedName>
</protein>
<keyword evidence="1" id="KW-0456">Lyase</keyword>
<evidence type="ECO:0000313" key="4">
    <source>
        <dbReference type="Proteomes" id="UP001228905"/>
    </source>
</evidence>
<dbReference type="EMBL" id="JAUSVS010000003">
    <property type="protein sequence ID" value="MDQ0464288.1"/>
    <property type="molecule type" value="Genomic_DNA"/>
</dbReference>
<evidence type="ECO:0000259" key="2">
    <source>
        <dbReference type="Pfam" id="PF04909"/>
    </source>
</evidence>
<dbReference type="GO" id="GO:0016787">
    <property type="term" value="F:hydrolase activity"/>
    <property type="evidence" value="ECO:0007669"/>
    <property type="project" value="UniProtKB-KW"/>
</dbReference>
<comment type="caution">
    <text evidence="3">The sequence shown here is derived from an EMBL/GenBank/DDBJ whole genome shotgun (WGS) entry which is preliminary data.</text>
</comment>